<feature type="repeat" description="PPR" evidence="2">
    <location>
        <begin position="75"/>
        <end position="109"/>
    </location>
</feature>
<evidence type="ECO:0000256" key="2">
    <source>
        <dbReference type="PROSITE-ProRule" id="PRU00708"/>
    </source>
</evidence>
<evidence type="ECO:0000256" key="1">
    <source>
        <dbReference type="ARBA" id="ARBA00022737"/>
    </source>
</evidence>
<organism evidence="5 6">
    <name type="scientific">Helianthus annuus</name>
    <name type="common">Common sunflower</name>
    <dbReference type="NCBI Taxonomy" id="4232"/>
    <lineage>
        <taxon>Eukaryota</taxon>
        <taxon>Viridiplantae</taxon>
        <taxon>Streptophyta</taxon>
        <taxon>Embryophyta</taxon>
        <taxon>Tracheophyta</taxon>
        <taxon>Spermatophyta</taxon>
        <taxon>Magnoliopsida</taxon>
        <taxon>eudicotyledons</taxon>
        <taxon>Gunneridae</taxon>
        <taxon>Pentapetalae</taxon>
        <taxon>asterids</taxon>
        <taxon>campanulids</taxon>
        <taxon>Asterales</taxon>
        <taxon>Asteraceae</taxon>
        <taxon>Asteroideae</taxon>
        <taxon>Heliantheae alliance</taxon>
        <taxon>Heliantheae</taxon>
        <taxon>Helianthus</taxon>
    </lineage>
</organism>
<reference evidence="4" key="3">
    <citation type="submission" date="2020-06" db="EMBL/GenBank/DDBJ databases">
        <title>Helianthus annuus Genome sequencing and assembly Release 2.</title>
        <authorList>
            <person name="Gouzy J."/>
            <person name="Langlade N."/>
            <person name="Munos S."/>
        </authorList>
    </citation>
    <scope>NUCLEOTIDE SEQUENCE</scope>
    <source>
        <tissue evidence="4">Leaves</tissue>
    </source>
</reference>
<dbReference type="AlphaFoldDB" id="A0A251TWQ9"/>
<dbReference type="InParanoid" id="A0A251TWQ9"/>
<keyword evidence="3" id="KW-1133">Transmembrane helix</keyword>
<keyword evidence="3" id="KW-0472">Membrane</keyword>
<evidence type="ECO:0000313" key="4">
    <source>
        <dbReference type="EMBL" id="KAF5798441.1"/>
    </source>
</evidence>
<dbReference type="InterPro" id="IPR011990">
    <property type="entry name" value="TPR-like_helical_dom_sf"/>
</dbReference>
<reference evidence="5" key="2">
    <citation type="submission" date="2017-02" db="EMBL/GenBank/DDBJ databases">
        <title>Sunflower complete genome.</title>
        <authorList>
            <person name="Langlade N."/>
            <person name="Munos S."/>
        </authorList>
    </citation>
    <scope>NUCLEOTIDE SEQUENCE [LARGE SCALE GENOMIC DNA]</scope>
    <source>
        <tissue evidence="5">Leaves</tissue>
    </source>
</reference>
<dbReference type="NCBIfam" id="TIGR00756">
    <property type="entry name" value="PPR"/>
    <property type="match status" value="1"/>
</dbReference>
<dbReference type="EMBL" id="CM007898">
    <property type="protein sequence ID" value="OTG15209.1"/>
    <property type="molecule type" value="Genomic_DNA"/>
</dbReference>
<keyword evidence="6" id="KW-1185">Reference proteome</keyword>
<evidence type="ECO:0000313" key="5">
    <source>
        <dbReference type="EMBL" id="OTG15209.1"/>
    </source>
</evidence>
<dbReference type="Gene3D" id="1.25.40.10">
    <property type="entry name" value="Tetratricopeptide repeat domain"/>
    <property type="match status" value="1"/>
</dbReference>
<feature type="transmembrane region" description="Helical" evidence="3">
    <location>
        <begin position="247"/>
        <end position="266"/>
    </location>
</feature>
<gene>
    <name evidence="5" type="ORF">HannXRQ_Chr09g0257941</name>
    <name evidence="4" type="ORF">HanXRQr2_Chr07g0292921</name>
</gene>
<dbReference type="PROSITE" id="PS51375">
    <property type="entry name" value="PPR"/>
    <property type="match status" value="1"/>
</dbReference>
<proteinExistence type="predicted"/>
<accession>A0A251TWQ9</accession>
<dbReference type="EMBL" id="MNCJ02000322">
    <property type="protein sequence ID" value="KAF5798441.1"/>
    <property type="molecule type" value="Genomic_DNA"/>
</dbReference>
<keyword evidence="1" id="KW-0677">Repeat</keyword>
<evidence type="ECO:0000256" key="3">
    <source>
        <dbReference type="SAM" id="Phobius"/>
    </source>
</evidence>
<dbReference type="Pfam" id="PF01535">
    <property type="entry name" value="PPR"/>
    <property type="match status" value="2"/>
</dbReference>
<dbReference type="PANTHER" id="PTHR36025:SF1">
    <property type="entry name" value="DIHYDROOROTATE DEHYDROGENASE (DUF3598)"/>
    <property type="match status" value="1"/>
</dbReference>
<keyword evidence="3" id="KW-0812">Transmembrane</keyword>
<evidence type="ECO:0000313" key="6">
    <source>
        <dbReference type="Proteomes" id="UP000215914"/>
    </source>
</evidence>
<sequence length="267" mass="30351">MAEHVFSEMGCKDIDSWNYMVSWYAGTGDMEKAIATFGPMPVKTSASWAAMVTGYIDSGNLEITPNFYDVMPEQSVVCCIKMIYGYSNNRDVESAREVFDEMGEKDHLQVVLVAYGREKEQCSHLSLLRWNPLSTMNWVTLKPYGENIQLHKHDNKSKETYVQEDASLSTIEALGGSKTNHILPKFESFNFETSDVMEEDLMGMEPGLVFFEDGSYSRGPVDIHVGEVNDSNYFLSPTFKFEQVSSFWWFPFAGYITSLIVYLSCYA</sequence>
<reference evidence="4 6" key="1">
    <citation type="journal article" date="2017" name="Nature">
        <title>The sunflower genome provides insights into oil metabolism, flowering and Asterid evolution.</title>
        <authorList>
            <person name="Badouin H."/>
            <person name="Gouzy J."/>
            <person name="Grassa C.J."/>
            <person name="Murat F."/>
            <person name="Staton S.E."/>
            <person name="Cottret L."/>
            <person name="Lelandais-Briere C."/>
            <person name="Owens G.L."/>
            <person name="Carrere S."/>
            <person name="Mayjonade B."/>
            <person name="Legrand L."/>
            <person name="Gill N."/>
            <person name="Kane N.C."/>
            <person name="Bowers J.E."/>
            <person name="Hubner S."/>
            <person name="Bellec A."/>
            <person name="Berard A."/>
            <person name="Berges H."/>
            <person name="Blanchet N."/>
            <person name="Boniface M.C."/>
            <person name="Brunel D."/>
            <person name="Catrice O."/>
            <person name="Chaidir N."/>
            <person name="Claudel C."/>
            <person name="Donnadieu C."/>
            <person name="Faraut T."/>
            <person name="Fievet G."/>
            <person name="Helmstetter N."/>
            <person name="King M."/>
            <person name="Knapp S.J."/>
            <person name="Lai Z."/>
            <person name="Le Paslier M.C."/>
            <person name="Lippi Y."/>
            <person name="Lorenzon L."/>
            <person name="Mandel J.R."/>
            <person name="Marage G."/>
            <person name="Marchand G."/>
            <person name="Marquand E."/>
            <person name="Bret-Mestries E."/>
            <person name="Morien E."/>
            <person name="Nambeesan S."/>
            <person name="Nguyen T."/>
            <person name="Pegot-Espagnet P."/>
            <person name="Pouilly N."/>
            <person name="Raftis F."/>
            <person name="Sallet E."/>
            <person name="Schiex T."/>
            <person name="Thomas J."/>
            <person name="Vandecasteele C."/>
            <person name="Vares D."/>
            <person name="Vear F."/>
            <person name="Vautrin S."/>
            <person name="Crespi M."/>
            <person name="Mangin B."/>
            <person name="Burke J.M."/>
            <person name="Salse J."/>
            <person name="Munos S."/>
            <person name="Vincourt P."/>
            <person name="Rieseberg L.H."/>
            <person name="Langlade N.B."/>
        </authorList>
    </citation>
    <scope>NUCLEOTIDE SEQUENCE [LARGE SCALE GENOMIC DNA]</scope>
    <source>
        <strain evidence="6">cv. SF193</strain>
        <tissue evidence="4">Leaves</tissue>
    </source>
</reference>
<dbReference type="PANTHER" id="PTHR36025">
    <property type="entry name" value="DIHYDROOROTATE DEHYDROGENASE (DUF3598)"/>
    <property type="match status" value="1"/>
</dbReference>
<dbReference type="Gramene" id="mRNA:HanXRQr2_Chr07g0292921">
    <property type="protein sequence ID" value="mRNA:HanXRQr2_Chr07g0292921"/>
    <property type="gene ID" value="HanXRQr2_Chr07g0292921"/>
</dbReference>
<name>A0A251TWQ9_HELAN</name>
<protein>
    <submittedName>
        <fullName evidence="5">Putative pentatricopeptide repeat protein</fullName>
    </submittedName>
    <submittedName>
        <fullName evidence="4">Tetratricopeptide-like helical domain superfamily</fullName>
    </submittedName>
</protein>
<dbReference type="Proteomes" id="UP000215914">
    <property type="component" value="Chromosome 9"/>
</dbReference>
<dbReference type="InterPro" id="IPR002885">
    <property type="entry name" value="PPR_rpt"/>
</dbReference>